<dbReference type="GeneID" id="113147095"/>
<dbReference type="Proteomes" id="UP000515125">
    <property type="component" value="Unplaced"/>
</dbReference>
<evidence type="ECO:0000313" key="2">
    <source>
        <dbReference type="RefSeq" id="XP_026192202.1"/>
    </source>
</evidence>
<reference evidence="2" key="1">
    <citation type="submission" date="2025-08" db="UniProtKB">
        <authorList>
            <consortium name="RefSeq"/>
        </authorList>
    </citation>
    <scope>IDENTIFICATION</scope>
</reference>
<accession>A0A6P6RXU7</accession>
<proteinExistence type="predicted"/>
<gene>
    <name evidence="2" type="primary">LOC113147095</name>
</gene>
<dbReference type="RefSeq" id="XP_026192202.1">
    <property type="nucleotide sequence ID" value="XM_026336417.1"/>
</dbReference>
<protein>
    <submittedName>
        <fullName evidence="2">Uncharacterized protein LOC113147095</fullName>
    </submittedName>
</protein>
<keyword evidence="1" id="KW-1185">Reference proteome</keyword>
<dbReference type="AlphaFoldDB" id="A0A6P6RXU7"/>
<dbReference type="OrthoDB" id="354767at2759"/>
<sequence>MLQEILMALAGYPGDLFVRVDGEAFLRKEEEGHTETEAGSRGPCLWESHGAYGGGFRVNPSLSGFSQSEVEALERVVAPGYDLLLVKDFIKAAENTGTFPPPASTGCPPFNGSLEWHSGSLAAVPASQAAAETSPPVAGGLYLAALARASRELTDEYLSFLIAAEDAALQQQATLLSAISLALGDQPQRMRTLRYILSQVCAMSLAAAGAGGPLPCGALLDMLWRGRSSGDPVAREVSVRGAPLCCFSSGGAPLGAPAAAATAAAAAAGVVLFIGRTTRVLSRGGRWGERQRQKLAPIARQLREAFNHPSSPAAVILPCLKALRAVVSSSSARPHKRVDATVAEAPAQRSFSYSFLDSPFEAASFAPAMGSVGGRRPSFPQP</sequence>
<evidence type="ECO:0000313" key="1">
    <source>
        <dbReference type="Proteomes" id="UP000515125"/>
    </source>
</evidence>
<name>A0A6P6RXU7_9EIME</name>
<organism evidence="1 2">
    <name type="scientific">Cyclospora cayetanensis</name>
    <dbReference type="NCBI Taxonomy" id="88456"/>
    <lineage>
        <taxon>Eukaryota</taxon>
        <taxon>Sar</taxon>
        <taxon>Alveolata</taxon>
        <taxon>Apicomplexa</taxon>
        <taxon>Conoidasida</taxon>
        <taxon>Coccidia</taxon>
        <taxon>Eucoccidiorida</taxon>
        <taxon>Eimeriorina</taxon>
        <taxon>Eimeriidae</taxon>
        <taxon>Cyclospora</taxon>
    </lineage>
</organism>